<dbReference type="GO" id="GO:0005829">
    <property type="term" value="C:cytosol"/>
    <property type="evidence" value="ECO:0007669"/>
    <property type="project" value="TreeGrafter"/>
</dbReference>
<organism evidence="1 2">
    <name type="scientific">Salmonella enterica I</name>
    <dbReference type="NCBI Taxonomy" id="59201"/>
    <lineage>
        <taxon>Bacteria</taxon>
        <taxon>Pseudomonadati</taxon>
        <taxon>Pseudomonadota</taxon>
        <taxon>Gammaproteobacteria</taxon>
        <taxon>Enterobacterales</taxon>
        <taxon>Enterobacteriaceae</taxon>
        <taxon>Salmonella</taxon>
    </lineage>
</organism>
<dbReference type="EMBL" id="LR134148">
    <property type="protein sequence ID" value="VEA44452.1"/>
    <property type="molecule type" value="Genomic_DNA"/>
</dbReference>
<reference evidence="1 2" key="1">
    <citation type="submission" date="2018-12" db="EMBL/GenBank/DDBJ databases">
        <authorList>
            <consortium name="Pathogen Informatics"/>
        </authorList>
    </citation>
    <scope>NUCLEOTIDE SEQUENCE [LARGE SCALE GENOMIC DNA]</scope>
    <source>
        <strain evidence="1 2">NCTC8271</strain>
    </source>
</reference>
<proteinExistence type="predicted"/>
<dbReference type="GO" id="GO:0030488">
    <property type="term" value="P:tRNA methylation"/>
    <property type="evidence" value="ECO:0007669"/>
    <property type="project" value="TreeGrafter"/>
</dbReference>
<dbReference type="SUPFAM" id="SSF116878">
    <property type="entry name" value="TrmE connector domain"/>
    <property type="match status" value="1"/>
</dbReference>
<dbReference type="GO" id="GO:0016787">
    <property type="term" value="F:hydrolase activity"/>
    <property type="evidence" value="ECO:0007669"/>
    <property type="project" value="UniProtKB-KW"/>
</dbReference>
<dbReference type="Gene3D" id="1.20.120.430">
    <property type="entry name" value="tRNA modification GTPase MnmE domain 2"/>
    <property type="match status" value="1"/>
</dbReference>
<sequence>MPDRGEFSERAFLNDKLDLAQAEAIADLIDASSEQAARSALNSLQGGIFRPR</sequence>
<gene>
    <name evidence="1" type="primary">trmE_2</name>
    <name evidence="1" type="ORF">NCTC8271_05901</name>
</gene>
<accession>A0A447PZ75</accession>
<dbReference type="PANTHER" id="PTHR42714:SF2">
    <property type="entry name" value="TRNA MODIFICATION GTPASE GTPBP3, MITOCHONDRIAL"/>
    <property type="match status" value="1"/>
</dbReference>
<dbReference type="GO" id="GO:0002098">
    <property type="term" value="P:tRNA wobble uridine modification"/>
    <property type="evidence" value="ECO:0007669"/>
    <property type="project" value="TreeGrafter"/>
</dbReference>
<dbReference type="Proteomes" id="UP000273655">
    <property type="component" value="Chromosome 1"/>
</dbReference>
<dbReference type="EC" id="3.6.-.-" evidence="1"/>
<keyword evidence="1" id="KW-0378">Hydrolase</keyword>
<protein>
    <submittedName>
        <fullName evidence="1">tRNA modification GTPase TrmE</fullName>
        <ecNumber evidence="1">3.6.-.-</ecNumber>
    </submittedName>
</protein>
<name>A0A447PZ75_SALET</name>
<dbReference type="PANTHER" id="PTHR42714">
    <property type="entry name" value="TRNA MODIFICATION GTPASE GTPBP3"/>
    <property type="match status" value="1"/>
</dbReference>
<evidence type="ECO:0000313" key="2">
    <source>
        <dbReference type="Proteomes" id="UP000273655"/>
    </source>
</evidence>
<dbReference type="InterPro" id="IPR027368">
    <property type="entry name" value="MnmE_dom2"/>
</dbReference>
<evidence type="ECO:0000313" key="1">
    <source>
        <dbReference type="EMBL" id="VEA44452.1"/>
    </source>
</evidence>
<dbReference type="AlphaFoldDB" id="A0A447PZ75"/>